<feature type="compositionally biased region" description="Basic and acidic residues" evidence="1">
    <location>
        <begin position="235"/>
        <end position="244"/>
    </location>
</feature>
<evidence type="ECO:0000256" key="2">
    <source>
        <dbReference type="SAM" id="Phobius"/>
    </source>
</evidence>
<evidence type="ECO:0000256" key="1">
    <source>
        <dbReference type="SAM" id="MobiDB-lite"/>
    </source>
</evidence>
<feature type="compositionally biased region" description="Basic and acidic residues" evidence="1">
    <location>
        <begin position="270"/>
        <end position="282"/>
    </location>
</feature>
<reference evidence="5" key="1">
    <citation type="submission" date="2016-06" db="UniProtKB">
        <authorList>
            <consortium name="WormBaseParasite"/>
        </authorList>
    </citation>
    <scope>IDENTIFICATION</scope>
</reference>
<feature type="compositionally biased region" description="Polar residues" evidence="1">
    <location>
        <begin position="284"/>
        <end position="300"/>
    </location>
</feature>
<gene>
    <name evidence="3" type="ORF">SSLN_LOCUS9538</name>
</gene>
<evidence type="ECO:0000313" key="4">
    <source>
        <dbReference type="Proteomes" id="UP000275846"/>
    </source>
</evidence>
<keyword evidence="2" id="KW-1133">Transmembrane helix</keyword>
<reference evidence="3 4" key="2">
    <citation type="submission" date="2018-11" db="EMBL/GenBank/DDBJ databases">
        <authorList>
            <consortium name="Pathogen Informatics"/>
        </authorList>
    </citation>
    <scope>NUCLEOTIDE SEQUENCE [LARGE SCALE GENOMIC DNA]</scope>
    <source>
        <strain evidence="3 4">NST_G2</strain>
    </source>
</reference>
<dbReference type="Proteomes" id="UP000275846">
    <property type="component" value="Unassembled WGS sequence"/>
</dbReference>
<dbReference type="WBParaSite" id="SSLN_0000990001-mRNA-1">
    <property type="protein sequence ID" value="SSLN_0000990001-mRNA-1"/>
    <property type="gene ID" value="SSLN_0000990001"/>
</dbReference>
<dbReference type="AlphaFoldDB" id="A0A183SZ90"/>
<organism evidence="5">
    <name type="scientific">Schistocephalus solidus</name>
    <name type="common">Tapeworm</name>
    <dbReference type="NCBI Taxonomy" id="70667"/>
    <lineage>
        <taxon>Eukaryota</taxon>
        <taxon>Metazoa</taxon>
        <taxon>Spiralia</taxon>
        <taxon>Lophotrochozoa</taxon>
        <taxon>Platyhelminthes</taxon>
        <taxon>Cestoda</taxon>
        <taxon>Eucestoda</taxon>
        <taxon>Diphyllobothriidea</taxon>
        <taxon>Diphyllobothriidae</taxon>
        <taxon>Schistocephalus</taxon>
    </lineage>
</organism>
<proteinExistence type="predicted"/>
<name>A0A183SZ90_SCHSO</name>
<feature type="region of interest" description="Disordered" evidence="1">
    <location>
        <begin position="235"/>
        <end position="300"/>
    </location>
</feature>
<sequence>MRCYRRLVSLTVQPNSDRLDLRDILQLGYIYPLVFAMLMRCRNAPSFICNSSMGSTSKPWLQISIAQIRLRMWVACASASRASRLPLAMMSYSATFLLLISVLLHLHRLTELSSLTLPVTVCDFWDPNYGQTGGRPVYFTKHWKALEVYTRILLVCQGSEVYRHNKLTTVGAGQLSDAEVGAAAGDLVNVYYVHGLATQTQAPDFTNDSSTVDFDEVHHMLHTRWCRDGDLRTGVKTESRRPEMGEGAGSWRDRSRPGCTIPPDSDPTEWECHKGPIKKEPLQPDSQSASQPLHTKQTLG</sequence>
<keyword evidence="2" id="KW-0472">Membrane</keyword>
<evidence type="ECO:0000313" key="5">
    <source>
        <dbReference type="WBParaSite" id="SSLN_0000990001-mRNA-1"/>
    </source>
</evidence>
<dbReference type="EMBL" id="UYSU01035303">
    <property type="protein sequence ID" value="VDL95923.1"/>
    <property type="molecule type" value="Genomic_DNA"/>
</dbReference>
<protein>
    <submittedName>
        <fullName evidence="5">Innexin</fullName>
    </submittedName>
</protein>
<keyword evidence="4" id="KW-1185">Reference proteome</keyword>
<evidence type="ECO:0000313" key="3">
    <source>
        <dbReference type="EMBL" id="VDL95923.1"/>
    </source>
</evidence>
<keyword evidence="2" id="KW-0812">Transmembrane</keyword>
<feature type="transmembrane region" description="Helical" evidence="2">
    <location>
        <begin position="87"/>
        <end position="106"/>
    </location>
</feature>
<accession>A0A183SZ90</accession>